<gene>
    <name evidence="7" type="ORF">ACH5RR_036231</name>
</gene>
<dbReference type="SUPFAM" id="SSF52172">
    <property type="entry name" value="CheY-like"/>
    <property type="match status" value="1"/>
</dbReference>
<evidence type="ECO:0000256" key="3">
    <source>
        <dbReference type="ARBA" id="ARBA00023163"/>
    </source>
</evidence>
<dbReference type="Gene3D" id="1.10.10.60">
    <property type="entry name" value="Homeodomain-like"/>
    <property type="match status" value="1"/>
</dbReference>
<feature type="region of interest" description="Disordered" evidence="5">
    <location>
        <begin position="551"/>
        <end position="575"/>
    </location>
</feature>
<protein>
    <recommendedName>
        <fullName evidence="6">Response regulatory domain-containing protein</fullName>
    </recommendedName>
</protein>
<dbReference type="Gene3D" id="3.40.50.2300">
    <property type="match status" value="1"/>
</dbReference>
<dbReference type="PROSITE" id="PS50110">
    <property type="entry name" value="RESPONSE_REGULATORY"/>
    <property type="match status" value="1"/>
</dbReference>
<dbReference type="SMART" id="SM00448">
    <property type="entry name" value="REC"/>
    <property type="match status" value="1"/>
</dbReference>
<dbReference type="GO" id="GO:0000160">
    <property type="term" value="P:phosphorelay signal transduction system"/>
    <property type="evidence" value="ECO:0007669"/>
    <property type="project" value="UniProtKB-KW"/>
</dbReference>
<dbReference type="CDD" id="cd17584">
    <property type="entry name" value="REC_typeB_ARR-like"/>
    <property type="match status" value="1"/>
</dbReference>
<keyword evidence="1" id="KW-0902">Two-component regulatory system</keyword>
<dbReference type="PANTHER" id="PTHR43874:SF87">
    <property type="entry name" value="HTH MYB-TYPE DOMAIN-CONTAINING PROTEIN"/>
    <property type="match status" value="1"/>
</dbReference>
<evidence type="ECO:0000256" key="1">
    <source>
        <dbReference type="ARBA" id="ARBA00023012"/>
    </source>
</evidence>
<keyword evidence="8" id="KW-1185">Reference proteome</keyword>
<dbReference type="AlphaFoldDB" id="A0ABD2Y7C6"/>
<evidence type="ECO:0000313" key="7">
    <source>
        <dbReference type="EMBL" id="KAL3501782.1"/>
    </source>
</evidence>
<dbReference type="InterPro" id="IPR045279">
    <property type="entry name" value="ARR-like"/>
</dbReference>
<dbReference type="Pfam" id="PF00072">
    <property type="entry name" value="Response_reg"/>
    <property type="match status" value="1"/>
</dbReference>
<evidence type="ECO:0000259" key="6">
    <source>
        <dbReference type="PROSITE" id="PS50110"/>
    </source>
</evidence>
<evidence type="ECO:0000313" key="8">
    <source>
        <dbReference type="Proteomes" id="UP001630127"/>
    </source>
</evidence>
<keyword evidence="2" id="KW-0805">Transcription regulation</keyword>
<sequence length="607" mass="67548">MKKFIGDKDVILCFPTLDEGSLKGGNVRFNKRLEAFYQNFGENLISSGTKTDRSKVIGMGWVGDLKNEDKVGTVKIIWDLTSIKDVLDVVGVALMVMMSSEDEVEGPVMGRKFYDGTNNCVLGQVKGSIGSVVGVRGKEVGSPRPLTISNAGQGLHVLLVDNDTSCLVHMASVLEQQSYKVTITQLPSIALSLIRGRQCSYDLVIAEVNMPEMNGFILMKQILLIKEDIPIILISSIGDASMANRALSEGACFFLWKPIQSGDLTNIWQLVFRKRTQKQIVPIERSSSDHVVNHDNIEQIRINSEKSKGKDPINVDEEAQPTAILREMDVPDLKQQQISSHLQKYRIQLKKIKEKIVNDPPSFQYTRNQESRPLPPPMMNRNLFQPLFKSMMMISKPNQHCYGSQASSHTLNAGTAYYNLQENLPKNNHLQNARIDQKGKQVANTNNAATAGEHNVDALIEAWKNALANALGSDPVLHQELSYLSKYNDVITQKLQEPSKEISPAACQEVAASKGKSVACDQELAPAETEFDMDQELYSYEELVKIWEDLDDGKQDTDGSNSGSPKKPLVNAATDDDDYDAFMKRLGREDLTEFLNEFPDNDDGGFL</sequence>
<name>A0ABD2Y7C6_9GENT</name>
<reference evidence="7 8" key="1">
    <citation type="submission" date="2024-11" db="EMBL/GenBank/DDBJ databases">
        <title>A near-complete genome assembly of Cinchona calisaya.</title>
        <authorList>
            <person name="Lian D.C."/>
            <person name="Zhao X.W."/>
            <person name="Wei L."/>
        </authorList>
    </citation>
    <scope>NUCLEOTIDE SEQUENCE [LARGE SCALE GENOMIC DNA]</scope>
    <source>
        <tissue evidence="7">Nenye</tissue>
    </source>
</reference>
<feature type="domain" description="Response regulatory" evidence="6">
    <location>
        <begin position="156"/>
        <end position="272"/>
    </location>
</feature>
<dbReference type="InterPro" id="IPR001789">
    <property type="entry name" value="Sig_transdc_resp-reg_receiver"/>
</dbReference>
<dbReference type="Proteomes" id="UP001630127">
    <property type="component" value="Unassembled WGS sequence"/>
</dbReference>
<dbReference type="InterPro" id="IPR011006">
    <property type="entry name" value="CheY-like_superfamily"/>
</dbReference>
<accession>A0ABD2Y7C6</accession>
<evidence type="ECO:0000256" key="5">
    <source>
        <dbReference type="SAM" id="MobiDB-lite"/>
    </source>
</evidence>
<dbReference type="PANTHER" id="PTHR43874">
    <property type="entry name" value="TWO-COMPONENT RESPONSE REGULATOR"/>
    <property type="match status" value="1"/>
</dbReference>
<dbReference type="EMBL" id="JBJUIK010000015">
    <property type="protein sequence ID" value="KAL3501782.1"/>
    <property type="molecule type" value="Genomic_DNA"/>
</dbReference>
<comment type="caution">
    <text evidence="7">The sequence shown here is derived from an EMBL/GenBank/DDBJ whole genome shotgun (WGS) entry which is preliminary data.</text>
</comment>
<organism evidence="7 8">
    <name type="scientific">Cinchona calisaya</name>
    <dbReference type="NCBI Taxonomy" id="153742"/>
    <lineage>
        <taxon>Eukaryota</taxon>
        <taxon>Viridiplantae</taxon>
        <taxon>Streptophyta</taxon>
        <taxon>Embryophyta</taxon>
        <taxon>Tracheophyta</taxon>
        <taxon>Spermatophyta</taxon>
        <taxon>Magnoliopsida</taxon>
        <taxon>eudicotyledons</taxon>
        <taxon>Gunneridae</taxon>
        <taxon>Pentapetalae</taxon>
        <taxon>asterids</taxon>
        <taxon>lamiids</taxon>
        <taxon>Gentianales</taxon>
        <taxon>Rubiaceae</taxon>
        <taxon>Cinchonoideae</taxon>
        <taxon>Cinchoneae</taxon>
        <taxon>Cinchona</taxon>
    </lineage>
</organism>
<keyword evidence="3" id="KW-0804">Transcription</keyword>
<comment type="caution">
    <text evidence="4">Lacks conserved residue(s) required for the propagation of feature annotation.</text>
</comment>
<proteinExistence type="predicted"/>
<evidence type="ECO:0000256" key="2">
    <source>
        <dbReference type="ARBA" id="ARBA00023015"/>
    </source>
</evidence>
<evidence type="ECO:0000256" key="4">
    <source>
        <dbReference type="PROSITE-ProRule" id="PRU00169"/>
    </source>
</evidence>